<protein>
    <submittedName>
        <fullName evidence="1">Uncharacterized protein</fullName>
    </submittedName>
</protein>
<dbReference type="EMBL" id="JAARSH010000002">
    <property type="protein sequence ID" value="MBC1615347.1"/>
    <property type="molecule type" value="Genomic_DNA"/>
</dbReference>
<reference evidence="1 2" key="1">
    <citation type="submission" date="2020-03" db="EMBL/GenBank/DDBJ databases">
        <title>Soil Listeria distribution.</title>
        <authorList>
            <person name="Liao J."/>
            <person name="Wiedmann M."/>
        </authorList>
    </citation>
    <scope>NUCLEOTIDE SEQUENCE [LARGE SCALE GENOMIC DNA]</scope>
    <source>
        <strain evidence="1 2">FSL L7-1299</strain>
    </source>
</reference>
<comment type="caution">
    <text evidence="1">The sequence shown here is derived from an EMBL/GenBank/DDBJ whole genome shotgun (WGS) entry which is preliminary data.</text>
</comment>
<name>A0A842ADF1_9LIST</name>
<gene>
    <name evidence="1" type="ORF">HB904_04060</name>
</gene>
<dbReference type="AlphaFoldDB" id="A0A842ADF1"/>
<evidence type="ECO:0000313" key="1">
    <source>
        <dbReference type="EMBL" id="MBC1615347.1"/>
    </source>
</evidence>
<proteinExistence type="predicted"/>
<organism evidence="1 2">
    <name type="scientific">Listeria booriae</name>
    <dbReference type="NCBI Taxonomy" id="1552123"/>
    <lineage>
        <taxon>Bacteria</taxon>
        <taxon>Bacillati</taxon>
        <taxon>Bacillota</taxon>
        <taxon>Bacilli</taxon>
        <taxon>Bacillales</taxon>
        <taxon>Listeriaceae</taxon>
        <taxon>Listeria</taxon>
    </lineage>
</organism>
<dbReference type="RefSeq" id="WP_185434242.1">
    <property type="nucleotide sequence ID" value="NZ_JAARSH010000002.1"/>
</dbReference>
<accession>A0A842ADF1</accession>
<sequence length="131" mass="15366">MKTSEYEEIRKNEGDRYEFKYKGFDCKIIRIEPSTNGHLCGYVAIPWESKLHGISIPEIEGKYDIHTHGGITYAEFERDNQYWLGFDCAHAGDLIPTFKYFYNSGETYRDMEYVKKNLMLMVDSIIEVGVR</sequence>
<evidence type="ECO:0000313" key="2">
    <source>
        <dbReference type="Proteomes" id="UP000574104"/>
    </source>
</evidence>
<dbReference type="Proteomes" id="UP000574104">
    <property type="component" value="Unassembled WGS sequence"/>
</dbReference>